<organism evidence="1 2">
    <name type="scientific">Paraphaeosphaeria minitans</name>
    <dbReference type="NCBI Taxonomy" id="565426"/>
    <lineage>
        <taxon>Eukaryota</taxon>
        <taxon>Fungi</taxon>
        <taxon>Dikarya</taxon>
        <taxon>Ascomycota</taxon>
        <taxon>Pezizomycotina</taxon>
        <taxon>Dothideomycetes</taxon>
        <taxon>Pleosporomycetidae</taxon>
        <taxon>Pleosporales</taxon>
        <taxon>Massarineae</taxon>
        <taxon>Didymosphaeriaceae</taxon>
        <taxon>Paraphaeosphaeria</taxon>
    </lineage>
</organism>
<sequence>MSTPPGAGGLSEIRPCVRYRYQARGNPESTTLCTTHQPASHPKYLPTVPPLAAAQTSRNHLPKAQLNHVGPDSHATRHRLALGIDTTHATAQCAFWAWPTDPMASLIRQSSRMPSPPHVRRHFAPIQHLRQTRARSFLSRSEAPLYLTTLVLGIKLRCYGRGTRYPSKQAALPWERGRDAKLRQKKHTHGRTIPQESLARAIGELGGE</sequence>
<protein>
    <submittedName>
        <fullName evidence="1">Uncharacterized protein</fullName>
    </submittedName>
</protein>
<evidence type="ECO:0000313" key="2">
    <source>
        <dbReference type="Proteomes" id="UP000756921"/>
    </source>
</evidence>
<name>A0A9P6GNQ5_9PLEO</name>
<dbReference type="AlphaFoldDB" id="A0A9P6GNQ5"/>
<proteinExistence type="predicted"/>
<evidence type="ECO:0000313" key="1">
    <source>
        <dbReference type="EMBL" id="KAF9738330.1"/>
    </source>
</evidence>
<gene>
    <name evidence="1" type="ORF">PMIN01_03613</name>
</gene>
<comment type="caution">
    <text evidence="1">The sequence shown here is derived from an EMBL/GenBank/DDBJ whole genome shotgun (WGS) entry which is preliminary data.</text>
</comment>
<dbReference type="EMBL" id="WJXW01000003">
    <property type="protein sequence ID" value="KAF9738330.1"/>
    <property type="molecule type" value="Genomic_DNA"/>
</dbReference>
<keyword evidence="2" id="KW-1185">Reference proteome</keyword>
<reference evidence="1" key="1">
    <citation type="journal article" date="2020" name="Mol. Plant Microbe Interact.">
        <title>Genome Sequence of the Biocontrol Agent Coniothyrium minitans strain Conio (IMI 134523).</title>
        <authorList>
            <person name="Patel D."/>
            <person name="Shittu T.A."/>
            <person name="Baroncelli R."/>
            <person name="Muthumeenakshi S."/>
            <person name="Osborne T.H."/>
            <person name="Janganan T.K."/>
            <person name="Sreenivasaprasad S."/>
        </authorList>
    </citation>
    <scope>NUCLEOTIDE SEQUENCE</scope>
    <source>
        <strain evidence="1">Conio</strain>
    </source>
</reference>
<accession>A0A9P6GNQ5</accession>
<dbReference type="Proteomes" id="UP000756921">
    <property type="component" value="Unassembled WGS sequence"/>
</dbReference>